<evidence type="ECO:0000313" key="5">
    <source>
        <dbReference type="EMBL" id="KAA9346652.1"/>
    </source>
</evidence>
<feature type="domain" description="CHAT" evidence="4">
    <location>
        <begin position="859"/>
        <end position="1193"/>
    </location>
</feature>
<dbReference type="Gene3D" id="2.20.110.10">
    <property type="entry name" value="Histone H3 K4-specific methyltransferase SET7/9 N-terminal domain"/>
    <property type="match status" value="1"/>
</dbReference>
<keyword evidence="2 3" id="KW-0802">TPR repeat</keyword>
<dbReference type="InterPro" id="IPR011990">
    <property type="entry name" value="TPR-like_helical_dom_sf"/>
</dbReference>
<sequence>MPTLSLSGRFGLLFLLLPLLVQAQIDPPIPSAPNLRNAAGQRVGNWVITYTKTWKETALPDSIAYYRLISFNKAGKPIGITRDFYRSGSKQWEGKMVQIIPEEIMEGICIWYYPNGNRSRLSTIYLKKEQDTTYTWYPSGGPSSVISYKNGLMEGLAQVWNKDGVNHKFWFEKGRRVDLDTLTSQLTTLVNRRLFLSAVPVAEKILDVRLRTVGKMNADYAADLNNLALSYEQTGQFNKALPLYKESLKIQEQLSGKLHPNYAMILTNIAALARSMGQYQEALTFATEALEIRYKNFGKEHIDYATTLNLVAVINVNLDNYKKGIGLAEESLAIVKRVAGKDSLVLASAMGNLAGIYVKTYQFEKATDLYENARIIIKSKLGQNHINYAVSLFNLAKMHVEMGQYEKVLPFYLESLSIVENSLGKLNNRYADVLFNLADFYQIIGQNEKAIPILKECLTIRERALSKLHPDYAMVLADLGLLQGYMGQDDESLHLFEDFRTLAKNIPDLSNSFQYTLALIKFVMLFQAYGYYEETVPVLKEALPIIVKVVGKGHPLYAETLRIIGTSYVMLGEFEKARINFEESKNILEKAVDRAHPTYISSLLRLALVYKSMEQYELAIPMILEAQQRYKVQLLQNVYMLNESGLVQFQEKLDFSEAVYSLGFESPKKNTVLLGQNYNDALLSKGMGLMASQLLNTLLTQTKDSVTIRIDSQLRSTKIILNRQLTLPLTKQQGVDSLQRKAADLEQQLVLRLPEYGQAFTSLRIEWPQIQQALKPDEVAIEFVSFRYYHKRPTDSTLYAALVLRPGYTQPKFVFLGEQRQFDQLLTAGTASPSDINGLYRGGVAETGNGSAQLGKGLALSRLIWQPLDSLLQGVKTVFVSPAGRLHQIALAALPNPADTSQRMADRFRIRQVGSTRVVALRTAQTEQPLAKNTLKTSLYGGITYDADSVGLVRQTRLKEVQQRLALREATRSGTWDYLPGTQAEVDNLRRILPPTQTTYLTKETATEGSVKALSGHSPKILHIATHGFFFPDLPKPKADGIALVSDERNRFQFSENPLLRSGLVMAGANYVWKGGTPIEGVDDGILTAYELSNLNLRGTELVVLSACETGLGQVKGSEGVYGLQRAVKMAGARYLLMSLWRVSDQETAEYMTLFYGQLLEKGSVPAAYDYAQSQMRSRYPKEPFKWAAFVLVE</sequence>
<protein>
    <submittedName>
        <fullName evidence="5">Tetratricopeptide repeat protein</fullName>
    </submittedName>
</protein>
<accession>A0A5N1J6M5</accession>
<dbReference type="PROSITE" id="PS50005">
    <property type="entry name" value="TPR"/>
    <property type="match status" value="2"/>
</dbReference>
<dbReference type="Gene3D" id="1.25.40.10">
    <property type="entry name" value="Tetratricopeptide repeat domain"/>
    <property type="match status" value="3"/>
</dbReference>
<dbReference type="SUPFAM" id="SSF82185">
    <property type="entry name" value="Histone H3 K4-specific methyltransferase SET7/9 N-terminal domain"/>
    <property type="match status" value="1"/>
</dbReference>
<dbReference type="Pfam" id="PF13424">
    <property type="entry name" value="TPR_12"/>
    <property type="match status" value="4"/>
</dbReference>
<dbReference type="RefSeq" id="WP_150880878.1">
    <property type="nucleotide sequence ID" value="NZ_VTWS01000009.1"/>
</dbReference>
<evidence type="ECO:0000259" key="4">
    <source>
        <dbReference type="Pfam" id="PF12770"/>
    </source>
</evidence>
<evidence type="ECO:0000313" key="6">
    <source>
        <dbReference type="Proteomes" id="UP000326344"/>
    </source>
</evidence>
<dbReference type="InterPro" id="IPR024983">
    <property type="entry name" value="CHAT_dom"/>
</dbReference>
<evidence type="ECO:0000256" key="2">
    <source>
        <dbReference type="ARBA" id="ARBA00022803"/>
    </source>
</evidence>
<dbReference type="PANTHER" id="PTHR45641:SF19">
    <property type="entry name" value="NEPHROCYSTIN-3"/>
    <property type="match status" value="1"/>
</dbReference>
<evidence type="ECO:0000256" key="3">
    <source>
        <dbReference type="PROSITE-ProRule" id="PRU00339"/>
    </source>
</evidence>
<feature type="repeat" description="TPR" evidence="3">
    <location>
        <begin position="389"/>
        <end position="422"/>
    </location>
</feature>
<proteinExistence type="predicted"/>
<dbReference type="Pfam" id="PF12770">
    <property type="entry name" value="CHAT"/>
    <property type="match status" value="1"/>
</dbReference>
<dbReference type="Proteomes" id="UP000326344">
    <property type="component" value="Unassembled WGS sequence"/>
</dbReference>
<comment type="caution">
    <text evidence="5">The sequence shown here is derived from an EMBL/GenBank/DDBJ whole genome shotgun (WGS) entry which is preliminary data.</text>
</comment>
<keyword evidence="6" id="KW-1185">Reference proteome</keyword>
<feature type="repeat" description="TPR" evidence="3">
    <location>
        <begin position="221"/>
        <end position="254"/>
    </location>
</feature>
<dbReference type="EMBL" id="VTWS01000009">
    <property type="protein sequence ID" value="KAA9346652.1"/>
    <property type="molecule type" value="Genomic_DNA"/>
</dbReference>
<dbReference type="InterPro" id="IPR019734">
    <property type="entry name" value="TPR_rpt"/>
</dbReference>
<dbReference type="PANTHER" id="PTHR45641">
    <property type="entry name" value="TETRATRICOPEPTIDE REPEAT PROTEIN (AFU_ORTHOLOGUE AFUA_6G03870)"/>
    <property type="match status" value="1"/>
</dbReference>
<name>A0A5N1J6M5_9BACT</name>
<gene>
    <name evidence="5" type="ORF">F0P93_26945</name>
</gene>
<dbReference type="SMART" id="SM00028">
    <property type="entry name" value="TPR"/>
    <property type="match status" value="9"/>
</dbReference>
<reference evidence="5 6" key="1">
    <citation type="submission" date="2019-09" db="EMBL/GenBank/DDBJ databases">
        <title>Genome Sequence of Larkinella sp MA1.</title>
        <authorList>
            <person name="Srinivasan S."/>
        </authorList>
    </citation>
    <scope>NUCLEOTIDE SEQUENCE [LARGE SCALE GENOMIC DNA]</scope>
    <source>
        <strain evidence="5 6">MA1</strain>
    </source>
</reference>
<dbReference type="AlphaFoldDB" id="A0A5N1J6M5"/>
<evidence type="ECO:0000256" key="1">
    <source>
        <dbReference type="ARBA" id="ARBA00022737"/>
    </source>
</evidence>
<organism evidence="5 6">
    <name type="scientific">Larkinella humicola</name>
    <dbReference type="NCBI Taxonomy" id="2607654"/>
    <lineage>
        <taxon>Bacteria</taxon>
        <taxon>Pseudomonadati</taxon>
        <taxon>Bacteroidota</taxon>
        <taxon>Cytophagia</taxon>
        <taxon>Cytophagales</taxon>
        <taxon>Spirosomataceae</taxon>
        <taxon>Larkinella</taxon>
    </lineage>
</organism>
<keyword evidence="1" id="KW-0677">Repeat</keyword>
<dbReference type="SUPFAM" id="SSF48452">
    <property type="entry name" value="TPR-like"/>
    <property type="match status" value="3"/>
</dbReference>